<dbReference type="GO" id="GO:0005737">
    <property type="term" value="C:cytoplasm"/>
    <property type="evidence" value="ECO:0007669"/>
    <property type="project" value="TreeGrafter"/>
</dbReference>
<keyword evidence="3" id="KW-1185">Reference proteome</keyword>
<dbReference type="EMBL" id="JBBNAE010000007">
    <property type="protein sequence ID" value="KAK9108804.1"/>
    <property type="molecule type" value="Genomic_DNA"/>
</dbReference>
<proteinExistence type="predicted"/>
<feature type="compositionally biased region" description="Low complexity" evidence="1">
    <location>
        <begin position="484"/>
        <end position="501"/>
    </location>
</feature>
<dbReference type="GO" id="GO:0031982">
    <property type="term" value="C:vesicle"/>
    <property type="evidence" value="ECO:0007669"/>
    <property type="project" value="TreeGrafter"/>
</dbReference>
<evidence type="ECO:0000313" key="2">
    <source>
        <dbReference type="EMBL" id="KAK9108804.1"/>
    </source>
</evidence>
<feature type="compositionally biased region" description="Polar residues" evidence="1">
    <location>
        <begin position="199"/>
        <end position="210"/>
    </location>
</feature>
<dbReference type="SUPFAM" id="SSF46565">
    <property type="entry name" value="Chaperone J-domain"/>
    <property type="match status" value="1"/>
</dbReference>
<dbReference type="InterPro" id="IPR036869">
    <property type="entry name" value="J_dom_sf"/>
</dbReference>
<dbReference type="GO" id="GO:0030276">
    <property type="term" value="F:clathrin binding"/>
    <property type="evidence" value="ECO:0007669"/>
    <property type="project" value="TreeGrafter"/>
</dbReference>
<evidence type="ECO:0008006" key="4">
    <source>
        <dbReference type="Google" id="ProtNLM"/>
    </source>
</evidence>
<feature type="compositionally biased region" description="Polar residues" evidence="1">
    <location>
        <begin position="177"/>
        <end position="188"/>
    </location>
</feature>
<evidence type="ECO:0000313" key="3">
    <source>
        <dbReference type="Proteomes" id="UP001417504"/>
    </source>
</evidence>
<protein>
    <recommendedName>
        <fullName evidence="4">J domain-containing protein required for chloroplast accumulation response 1</fullName>
    </recommendedName>
</protein>
<sequence length="799" mass="88288">MTNPQFHRHRFLNLSHLFPNRFRLIDGRSLWIGSHGEVWFFGCGFQRRVWWAAAAGLAVQLRRRRRRREEEVVGYRNPWTGLSENPVFGEGSLSRRRRQTTEFYDDIFRGDGSMDSNSTPKKVGSDVFSSTPPSRVLSPARPLPLPLPPQPDALLSSSLPLAFSLQGKLAKEIDFSPSASPHCSPQKNKGSDFIGHGSPNLSSSFTSRPSTHLFPGEDGLRNDSRPFYRQSSLSREFSFNSILSTKFNLLEENDREGLRKKKSVLSGNDSGNQFHFSIYKWASKGVPIAMLLQGRNGLRAKGSAKVMNAGTEEPAPCSKDIDLSSVGENSLEENESCKFNRELQSTSSVVGAKNEERTDSSENDKEVLVPLSQSKSATNLQRMALDTPSNILPISAKNETEAGFGAPLDEYTSRGTMRGKSILNKESHKPELKPLLELLNDDSTTPGNVNEVGKHRLKEGKAKSTLSSGQAVDGNEKVNIGAGSEKNLNLNKESNSSLQNSPAHSEEKLVSKKLRGKVKEFVKIFNEEAPVKSIKNVESGSQRFGVRERSVGKGGEEDASVGTTRGDTKERLTSSSSKVYHAPKDSARPPLNTNSKSCKIDDTFNGKEKSSISCSGRCVEMLLLKFEVLSAQDLKGQMLVHLSICEKDNGHSKSTPESSAPGIGNMDKSDSADLFCEVEELPYEKEMEPQIPKTTTTTTKPQSQIAENQETIQDSDARIRQWSTGKEGNIRSLLSTMQYVLWPESGWKPVPLVDIIEGNSVKRAYQKALLCLHPDKLQQKGAAAHQKYIAEKVFDILQV</sequence>
<dbReference type="AlphaFoldDB" id="A0AAP0NJ61"/>
<feature type="compositionally biased region" description="Polar residues" evidence="1">
    <location>
        <begin position="700"/>
        <end position="714"/>
    </location>
</feature>
<feature type="compositionally biased region" description="Basic and acidic residues" evidence="1">
    <location>
        <begin position="353"/>
        <end position="367"/>
    </location>
</feature>
<feature type="region of interest" description="Disordered" evidence="1">
    <location>
        <begin position="538"/>
        <end position="597"/>
    </location>
</feature>
<evidence type="ECO:0000256" key="1">
    <source>
        <dbReference type="SAM" id="MobiDB-lite"/>
    </source>
</evidence>
<organism evidence="2 3">
    <name type="scientific">Stephania japonica</name>
    <dbReference type="NCBI Taxonomy" id="461633"/>
    <lineage>
        <taxon>Eukaryota</taxon>
        <taxon>Viridiplantae</taxon>
        <taxon>Streptophyta</taxon>
        <taxon>Embryophyta</taxon>
        <taxon>Tracheophyta</taxon>
        <taxon>Spermatophyta</taxon>
        <taxon>Magnoliopsida</taxon>
        <taxon>Ranunculales</taxon>
        <taxon>Menispermaceae</taxon>
        <taxon>Menispermoideae</taxon>
        <taxon>Cissampelideae</taxon>
        <taxon>Stephania</taxon>
    </lineage>
</organism>
<name>A0AAP0NJ61_9MAGN</name>
<feature type="region of interest" description="Disordered" evidence="1">
    <location>
        <begin position="685"/>
        <end position="717"/>
    </location>
</feature>
<comment type="caution">
    <text evidence="2">The sequence shown here is derived from an EMBL/GenBank/DDBJ whole genome shotgun (WGS) entry which is preliminary data.</text>
</comment>
<feature type="region of interest" description="Disordered" evidence="1">
    <location>
        <begin position="343"/>
        <end position="374"/>
    </location>
</feature>
<dbReference type="FunFam" id="1.10.287.110:FF:000043">
    <property type="entry name" value="J-domain protein required for chloroplast accumulation response 1"/>
    <property type="match status" value="1"/>
</dbReference>
<dbReference type="PANTHER" id="PTHR23172">
    <property type="entry name" value="AUXILIN/CYCLIN G-ASSOCIATED KINASE-RELATED"/>
    <property type="match status" value="1"/>
</dbReference>
<dbReference type="Proteomes" id="UP001417504">
    <property type="component" value="Unassembled WGS sequence"/>
</dbReference>
<dbReference type="GO" id="GO:0072583">
    <property type="term" value="P:clathrin-dependent endocytosis"/>
    <property type="evidence" value="ECO:0007669"/>
    <property type="project" value="TreeGrafter"/>
</dbReference>
<accession>A0AAP0NJ61</accession>
<feature type="region of interest" description="Disordered" evidence="1">
    <location>
        <begin position="176"/>
        <end position="221"/>
    </location>
</feature>
<dbReference type="PANTHER" id="PTHR23172:SF64">
    <property type="entry name" value="J DOMAIN-CONTAINING PROTEIN REQUIRED FOR CHLOROPLAST ACCUMULATION RESPONSE 1"/>
    <property type="match status" value="1"/>
</dbReference>
<dbReference type="Gene3D" id="1.10.287.110">
    <property type="entry name" value="DnaJ domain"/>
    <property type="match status" value="1"/>
</dbReference>
<feature type="region of interest" description="Disordered" evidence="1">
    <location>
        <begin position="439"/>
        <end position="511"/>
    </location>
</feature>
<feature type="region of interest" description="Disordered" evidence="1">
    <location>
        <begin position="648"/>
        <end position="667"/>
    </location>
</feature>
<gene>
    <name evidence="2" type="ORF">Sjap_016864</name>
</gene>
<feature type="compositionally biased region" description="Basic and acidic residues" evidence="1">
    <location>
        <begin position="545"/>
        <end position="556"/>
    </location>
</feature>
<feature type="region of interest" description="Disordered" evidence="1">
    <location>
        <begin position="109"/>
        <end position="137"/>
    </location>
</feature>
<dbReference type="GO" id="GO:0072318">
    <property type="term" value="P:clathrin coat disassembly"/>
    <property type="evidence" value="ECO:0007669"/>
    <property type="project" value="TreeGrafter"/>
</dbReference>
<reference evidence="2 3" key="1">
    <citation type="submission" date="2024-01" db="EMBL/GenBank/DDBJ databases">
        <title>Genome assemblies of Stephania.</title>
        <authorList>
            <person name="Yang L."/>
        </authorList>
    </citation>
    <scope>NUCLEOTIDE SEQUENCE [LARGE SCALE GENOMIC DNA]</scope>
    <source>
        <strain evidence="2">QJT</strain>
        <tissue evidence="2">Leaf</tissue>
    </source>
</reference>